<dbReference type="Proteomes" id="UP000023152">
    <property type="component" value="Unassembled WGS sequence"/>
</dbReference>
<proteinExistence type="predicted"/>
<organism evidence="1 2">
    <name type="scientific">Reticulomyxa filosa</name>
    <dbReference type="NCBI Taxonomy" id="46433"/>
    <lineage>
        <taxon>Eukaryota</taxon>
        <taxon>Sar</taxon>
        <taxon>Rhizaria</taxon>
        <taxon>Retaria</taxon>
        <taxon>Foraminifera</taxon>
        <taxon>Monothalamids</taxon>
        <taxon>Reticulomyxidae</taxon>
        <taxon>Reticulomyxa</taxon>
    </lineage>
</organism>
<sequence>MGDALYPYFWLEFANDDKGIYIFFYIDNWMQSIDPIVLNNTETLDKAVESWTKCIVEAGEATIGIMTIWKGNKPWWSDTAKQLRRIPQLEKHQHMVNSIDSLYEGFTQLKTLNTNKICVIPALVNKETNSVARSDADKAFLLTKTFAEPPQPPNDVDEKHYEMVENEIKCKVAISKPLEVDESCIWPFDIHQSDITREKVIEALMHLSPYKAQGPDNIHNQMLKNGISIWMEFSNGIYTNCMEKGKHCAYSQA</sequence>
<evidence type="ECO:0000313" key="1">
    <source>
        <dbReference type="EMBL" id="ETN98538.1"/>
    </source>
</evidence>
<dbReference type="AlphaFoldDB" id="X6LAH9"/>
<accession>X6LAH9</accession>
<gene>
    <name evidence="1" type="ORF">RFI_38954</name>
</gene>
<dbReference type="EMBL" id="ASPP01046432">
    <property type="protein sequence ID" value="ETN98538.1"/>
    <property type="molecule type" value="Genomic_DNA"/>
</dbReference>
<name>X6LAH9_RETFI</name>
<evidence type="ECO:0000313" key="2">
    <source>
        <dbReference type="Proteomes" id="UP000023152"/>
    </source>
</evidence>
<keyword evidence="2" id="KW-1185">Reference proteome</keyword>
<reference evidence="1 2" key="1">
    <citation type="journal article" date="2013" name="Curr. Biol.">
        <title>The Genome of the Foraminiferan Reticulomyxa filosa.</title>
        <authorList>
            <person name="Glockner G."/>
            <person name="Hulsmann N."/>
            <person name="Schleicher M."/>
            <person name="Noegel A.A."/>
            <person name="Eichinger L."/>
            <person name="Gallinger C."/>
            <person name="Pawlowski J."/>
            <person name="Sierra R."/>
            <person name="Euteneuer U."/>
            <person name="Pillet L."/>
            <person name="Moustafa A."/>
            <person name="Platzer M."/>
            <person name="Groth M."/>
            <person name="Szafranski K."/>
            <person name="Schliwa M."/>
        </authorList>
    </citation>
    <scope>NUCLEOTIDE SEQUENCE [LARGE SCALE GENOMIC DNA]</scope>
</reference>
<comment type="caution">
    <text evidence="1">The sequence shown here is derived from an EMBL/GenBank/DDBJ whole genome shotgun (WGS) entry which is preliminary data.</text>
</comment>
<protein>
    <submittedName>
        <fullName evidence="1">Uncharacterized protein</fullName>
    </submittedName>
</protein>